<dbReference type="InterPro" id="IPR013515">
    <property type="entry name" value="Phytochrome_cen-reg"/>
</dbReference>
<dbReference type="InterPro" id="IPR016132">
    <property type="entry name" value="Phyto_chromo_attachment"/>
</dbReference>
<evidence type="ECO:0000256" key="5">
    <source>
        <dbReference type="ARBA" id="ARBA00022991"/>
    </source>
</evidence>
<evidence type="ECO:0000256" key="1">
    <source>
        <dbReference type="ARBA" id="ARBA00001946"/>
    </source>
</evidence>
<dbReference type="Proteomes" id="UP000295531">
    <property type="component" value="Unassembled WGS sequence"/>
</dbReference>
<dbReference type="SUPFAM" id="SSF55073">
    <property type="entry name" value="Nucleotide cyclase"/>
    <property type="match status" value="1"/>
</dbReference>
<comment type="cofactor">
    <cofactor evidence="1">
        <name>Mg(2+)</name>
        <dbReference type="ChEBI" id="CHEBI:18420"/>
    </cofactor>
</comment>
<dbReference type="GO" id="GO:0052621">
    <property type="term" value="F:diguanylate cyclase activity"/>
    <property type="evidence" value="ECO:0007669"/>
    <property type="project" value="UniProtKB-EC"/>
</dbReference>
<dbReference type="Pfam" id="PF08446">
    <property type="entry name" value="PAS_2"/>
    <property type="match status" value="1"/>
</dbReference>
<dbReference type="Gene3D" id="3.30.70.270">
    <property type="match status" value="1"/>
</dbReference>
<dbReference type="CDD" id="cd01949">
    <property type="entry name" value="GGDEF"/>
    <property type="match status" value="1"/>
</dbReference>
<keyword evidence="3" id="KW-0600">Photoreceptor protein</keyword>
<dbReference type="InterPro" id="IPR029787">
    <property type="entry name" value="Nucleotide_cyclase"/>
</dbReference>
<sequence length="694" mass="78619">MVEKLNDTELSEALENCAKEPIHIPGAVQGHGALVAFDTQFQQVLACSENIENFLGCNPEQLFGKSAADCFADNLMTAMQRAANRLDPATPTASFEYSFEQADIDVFCTLFKIRQQQSQQLLILEIEPLYVKLASDFTSTVRQQFGRVQAAKTEQQTLQQLVKSAAAISNFERVLVYKFDSEWNGEVVAEYLRESDISSFMGQHFPASDIPPQVRDMYRVNAARKIASTSMPAAQLVQNPDIEALEPLDLSLGMLRAVSPIHAVYMENMGICRSLSIAIFDEKKLWGILSCHGLRPAQTNPYQRHALHSLVMMASQRLMLQRQYQALQFFDKVEQSRKALLDPDKDIMAPEQLLKSQGKRWLKLFQIELVVLVHGNEISQVGEKLPLSTLVELAEWLRKKHWITGLYSSRELGASDCSMLLKDTDFRGLLAVSMPYEKELNGWLLMFRREAVEVKTWAGQPEKTETQQFKGRTVLSPRRSFVGWQEQLQGRSIEWTDDEKQAAKTLAEDLAIGASAYQIEQLNSQLQQANDRLEHLVHTDALTQLWNRYHMEQALDEELSRAQRHGHPLSVIIFDIDNFKQINDDYGHDVGDEVLKGISKALDSLMRKSDALGRWGGEEFLVIAPEVELDNAMELAERLRQVMADIEFDKAGVVTASFGVAELDQADTRSDLVRRADKALYRAKNEGRNRVYSE</sequence>
<dbReference type="OrthoDB" id="9808408at2"/>
<dbReference type="Pfam" id="PF00360">
    <property type="entry name" value="PHY"/>
    <property type="match status" value="1"/>
</dbReference>
<keyword evidence="5" id="KW-0157">Chromophore</keyword>
<protein>
    <recommendedName>
        <fullName evidence="2">diguanylate cyclase</fullName>
        <ecNumber evidence="2">2.7.7.65</ecNumber>
    </recommendedName>
</protein>
<evidence type="ECO:0000256" key="7">
    <source>
        <dbReference type="ARBA" id="ARBA00034247"/>
    </source>
</evidence>
<dbReference type="Gene3D" id="3.30.450.40">
    <property type="match status" value="1"/>
</dbReference>
<evidence type="ECO:0000259" key="9">
    <source>
        <dbReference type="PROSITE" id="PS50887"/>
    </source>
</evidence>
<dbReference type="RefSeq" id="WP_133538284.1">
    <property type="nucleotide sequence ID" value="NZ_SNXI01000001.1"/>
</dbReference>
<dbReference type="InterPro" id="IPR035965">
    <property type="entry name" value="PAS-like_dom_sf"/>
</dbReference>
<dbReference type="InterPro" id="IPR001294">
    <property type="entry name" value="Phytochrome"/>
</dbReference>
<dbReference type="InterPro" id="IPR050469">
    <property type="entry name" value="Diguanylate_Cyclase"/>
</dbReference>
<dbReference type="SUPFAM" id="SSF55781">
    <property type="entry name" value="GAF domain-like"/>
    <property type="match status" value="2"/>
</dbReference>
<dbReference type="SMART" id="SM00267">
    <property type="entry name" value="GGDEF"/>
    <property type="match status" value="1"/>
</dbReference>
<dbReference type="PANTHER" id="PTHR45138">
    <property type="entry name" value="REGULATORY COMPONENTS OF SENSORY TRANSDUCTION SYSTEM"/>
    <property type="match status" value="1"/>
</dbReference>
<feature type="domain" description="Phytochrome chromophore attachment site" evidence="8">
    <location>
        <begin position="153"/>
        <end position="313"/>
    </location>
</feature>
<accession>A0A4R6PQI6</accession>
<evidence type="ECO:0000256" key="2">
    <source>
        <dbReference type="ARBA" id="ARBA00012528"/>
    </source>
</evidence>
<keyword evidence="11" id="KW-1185">Reference proteome</keyword>
<dbReference type="PRINTS" id="PR01033">
    <property type="entry name" value="PHYTOCHROME"/>
</dbReference>
<dbReference type="InterPro" id="IPR003018">
    <property type="entry name" value="GAF"/>
</dbReference>
<dbReference type="Gene3D" id="3.30.450.20">
    <property type="entry name" value="PAS domain"/>
    <property type="match status" value="1"/>
</dbReference>
<comment type="catalytic activity">
    <reaction evidence="7">
        <text>2 GTP = 3',3'-c-di-GMP + 2 diphosphate</text>
        <dbReference type="Rhea" id="RHEA:24898"/>
        <dbReference type="ChEBI" id="CHEBI:33019"/>
        <dbReference type="ChEBI" id="CHEBI:37565"/>
        <dbReference type="ChEBI" id="CHEBI:58805"/>
        <dbReference type="EC" id="2.7.7.65"/>
    </reaction>
</comment>
<dbReference type="InterPro" id="IPR029016">
    <property type="entry name" value="GAF-like_dom_sf"/>
</dbReference>
<gene>
    <name evidence="10" type="ORF">DEU29_101150</name>
</gene>
<dbReference type="EC" id="2.7.7.65" evidence="2"/>
<dbReference type="PANTHER" id="PTHR45138:SF9">
    <property type="entry name" value="DIGUANYLATE CYCLASE DGCM-RELATED"/>
    <property type="match status" value="1"/>
</dbReference>
<dbReference type="InterPro" id="IPR000160">
    <property type="entry name" value="GGDEF_dom"/>
</dbReference>
<dbReference type="SUPFAM" id="SSF55785">
    <property type="entry name" value="PYP-like sensor domain (PAS domain)"/>
    <property type="match status" value="1"/>
</dbReference>
<reference evidence="10 11" key="1">
    <citation type="submission" date="2019-03" db="EMBL/GenBank/DDBJ databases">
        <title>Freshwater and sediment microbial communities from various areas in North America, analyzing microbe dynamics in response to fracking.</title>
        <authorList>
            <person name="Lamendella R."/>
        </authorList>
    </citation>
    <scope>NUCLEOTIDE SEQUENCE [LARGE SCALE GENOMIC DNA]</scope>
    <source>
        <strain evidence="10 11">18_TX</strain>
    </source>
</reference>
<proteinExistence type="predicted"/>
<feature type="domain" description="GGDEF" evidence="9">
    <location>
        <begin position="567"/>
        <end position="694"/>
    </location>
</feature>
<dbReference type="InterPro" id="IPR043150">
    <property type="entry name" value="Phytochrome_PHY_sf"/>
</dbReference>
<evidence type="ECO:0000313" key="10">
    <source>
        <dbReference type="EMBL" id="TDP40606.1"/>
    </source>
</evidence>
<dbReference type="NCBIfam" id="TIGR00254">
    <property type="entry name" value="GGDEF"/>
    <property type="match status" value="1"/>
</dbReference>
<dbReference type="PROSITE" id="PS50887">
    <property type="entry name" value="GGDEF"/>
    <property type="match status" value="1"/>
</dbReference>
<evidence type="ECO:0000256" key="3">
    <source>
        <dbReference type="ARBA" id="ARBA00022543"/>
    </source>
</evidence>
<dbReference type="SMART" id="SM00065">
    <property type="entry name" value="GAF"/>
    <property type="match status" value="1"/>
</dbReference>
<dbReference type="GO" id="GO:0009584">
    <property type="term" value="P:detection of visible light"/>
    <property type="evidence" value="ECO:0007669"/>
    <property type="project" value="InterPro"/>
</dbReference>
<organism evidence="10 11">
    <name type="scientific">Idiomarina aquatica</name>
    <dbReference type="NCBI Taxonomy" id="1327752"/>
    <lineage>
        <taxon>Bacteria</taxon>
        <taxon>Pseudomonadati</taxon>
        <taxon>Pseudomonadota</taxon>
        <taxon>Gammaproteobacteria</taxon>
        <taxon>Alteromonadales</taxon>
        <taxon>Idiomarinaceae</taxon>
        <taxon>Idiomarina</taxon>
    </lineage>
</organism>
<dbReference type="GO" id="GO:0006355">
    <property type="term" value="P:regulation of DNA-templated transcription"/>
    <property type="evidence" value="ECO:0007669"/>
    <property type="project" value="InterPro"/>
</dbReference>
<dbReference type="FunFam" id="3.30.70.270:FF:000001">
    <property type="entry name" value="Diguanylate cyclase domain protein"/>
    <property type="match status" value="1"/>
</dbReference>
<keyword evidence="6" id="KW-0675">Receptor</keyword>
<evidence type="ECO:0000256" key="6">
    <source>
        <dbReference type="ARBA" id="ARBA00023170"/>
    </source>
</evidence>
<dbReference type="EMBL" id="SNXI01000001">
    <property type="protein sequence ID" value="TDP40606.1"/>
    <property type="molecule type" value="Genomic_DNA"/>
</dbReference>
<dbReference type="InterPro" id="IPR013654">
    <property type="entry name" value="PAS_2"/>
</dbReference>
<dbReference type="AlphaFoldDB" id="A0A4R6PQI6"/>
<keyword evidence="4" id="KW-0716">Sensory transduction</keyword>
<dbReference type="Pfam" id="PF00990">
    <property type="entry name" value="GGDEF"/>
    <property type="match status" value="1"/>
</dbReference>
<dbReference type="Gene3D" id="3.30.450.270">
    <property type="match status" value="1"/>
</dbReference>
<comment type="caution">
    <text evidence="10">The sequence shown here is derived from an EMBL/GenBank/DDBJ whole genome shotgun (WGS) entry which is preliminary data.</text>
</comment>
<evidence type="ECO:0000259" key="8">
    <source>
        <dbReference type="PROSITE" id="PS50046"/>
    </source>
</evidence>
<dbReference type="InterPro" id="IPR043128">
    <property type="entry name" value="Rev_trsase/Diguanyl_cyclase"/>
</dbReference>
<dbReference type="PROSITE" id="PS50046">
    <property type="entry name" value="PHYTOCHROME_2"/>
    <property type="match status" value="1"/>
</dbReference>
<dbReference type="GO" id="GO:0009881">
    <property type="term" value="F:photoreceptor activity"/>
    <property type="evidence" value="ECO:0007669"/>
    <property type="project" value="UniProtKB-KW"/>
</dbReference>
<evidence type="ECO:0000256" key="4">
    <source>
        <dbReference type="ARBA" id="ARBA00022606"/>
    </source>
</evidence>
<name>A0A4R6PQI6_9GAMM</name>
<evidence type="ECO:0000313" key="11">
    <source>
        <dbReference type="Proteomes" id="UP000295531"/>
    </source>
</evidence>
<dbReference type="Pfam" id="PF01590">
    <property type="entry name" value="GAF"/>
    <property type="match status" value="1"/>
</dbReference>